<dbReference type="GO" id="GO:0042765">
    <property type="term" value="C:GPI-anchor transamidase complex"/>
    <property type="evidence" value="ECO:0007669"/>
    <property type="project" value="InterPro"/>
</dbReference>
<keyword evidence="6" id="KW-0256">Endoplasmic reticulum</keyword>
<evidence type="ECO:0000256" key="4">
    <source>
        <dbReference type="ARBA" id="ARBA00022502"/>
    </source>
</evidence>
<proteinExistence type="inferred from homology"/>
<keyword evidence="8 9" id="KW-0472">Membrane</keyword>
<comment type="similarity">
    <text evidence="3">Belongs to the PIGU family.</text>
</comment>
<dbReference type="Proteomes" id="UP000278143">
    <property type="component" value="Unassembled WGS sequence"/>
</dbReference>
<feature type="transmembrane region" description="Helical" evidence="9">
    <location>
        <begin position="215"/>
        <end position="234"/>
    </location>
</feature>
<feature type="transmembrane region" description="Helical" evidence="9">
    <location>
        <begin position="377"/>
        <end position="400"/>
    </location>
</feature>
<evidence type="ECO:0000256" key="9">
    <source>
        <dbReference type="SAM" id="Phobius"/>
    </source>
</evidence>
<gene>
    <name evidence="10" type="ORF">SYNPS1DRAFT_11882</name>
</gene>
<evidence type="ECO:0000256" key="8">
    <source>
        <dbReference type="ARBA" id="ARBA00023136"/>
    </source>
</evidence>
<dbReference type="OrthoDB" id="549017at2759"/>
<dbReference type="UniPathway" id="UPA00196"/>
<evidence type="ECO:0000256" key="5">
    <source>
        <dbReference type="ARBA" id="ARBA00022692"/>
    </source>
</evidence>
<reference evidence="11" key="1">
    <citation type="journal article" date="2018" name="Nat. Microbiol.">
        <title>Leveraging single-cell genomics to expand the fungal tree of life.</title>
        <authorList>
            <person name="Ahrendt S.R."/>
            <person name="Quandt C.A."/>
            <person name="Ciobanu D."/>
            <person name="Clum A."/>
            <person name="Salamov A."/>
            <person name="Andreopoulos B."/>
            <person name="Cheng J.F."/>
            <person name="Woyke T."/>
            <person name="Pelin A."/>
            <person name="Henrissat B."/>
            <person name="Reynolds N.K."/>
            <person name="Benny G.L."/>
            <person name="Smith M.E."/>
            <person name="James T.Y."/>
            <person name="Grigoriev I.V."/>
        </authorList>
    </citation>
    <scope>NUCLEOTIDE SEQUENCE [LARGE SCALE GENOMIC DNA]</scope>
    <source>
        <strain evidence="11">Benny S71-1</strain>
    </source>
</reference>
<keyword evidence="5 9" id="KW-0812">Transmembrane</keyword>
<comment type="subcellular location">
    <subcellularLocation>
        <location evidence="1">Endoplasmic reticulum membrane</location>
        <topology evidence="1">Multi-pass membrane protein</topology>
    </subcellularLocation>
</comment>
<dbReference type="Pfam" id="PF06728">
    <property type="entry name" value="PIG-U"/>
    <property type="match status" value="1"/>
</dbReference>
<dbReference type="GO" id="GO:0016255">
    <property type="term" value="P:attachment of GPI anchor to protein"/>
    <property type="evidence" value="ECO:0007669"/>
    <property type="project" value="InterPro"/>
</dbReference>
<feature type="transmembrane region" description="Helical" evidence="9">
    <location>
        <begin position="275"/>
        <end position="296"/>
    </location>
</feature>
<evidence type="ECO:0000256" key="1">
    <source>
        <dbReference type="ARBA" id="ARBA00004477"/>
    </source>
</evidence>
<evidence type="ECO:0000256" key="2">
    <source>
        <dbReference type="ARBA" id="ARBA00004687"/>
    </source>
</evidence>
<dbReference type="InterPro" id="IPR009600">
    <property type="entry name" value="PIG-U"/>
</dbReference>
<dbReference type="EMBL" id="KZ989130">
    <property type="protein sequence ID" value="RKP27968.1"/>
    <property type="molecule type" value="Genomic_DNA"/>
</dbReference>
<evidence type="ECO:0000313" key="10">
    <source>
        <dbReference type="EMBL" id="RKP27968.1"/>
    </source>
</evidence>
<sequence length="419" mass="47552">MPASYSATGILVVALSVRLGLFALLPPSILDTIAQRVELSTPLTSYHRLKEGVFLYQHGISPYDGGVTHQAPLLLAAFSAMDYLPRACHWLVFSLLDVACAYWLMAIVRCKAHQTLPKQRKYRLQQTLLDDWQLAVAALYLFNPYTILSCLACSTLGFVHLSILSAVGLAMQGYGVASMAWLAFASYLDYYPVMLVPAAILLLQQTRPATSSKLLFGWYAGLFLVWLLSLLVVSRVLMGSWEFLDATYGVILTVPDLTPNVGLFWYYFMEMFDHFRAFFLVVFQMNALVYALPITYRFRHHPLYIVFALCGIISVFKSYPSFGDTAFHLAFLPVFRELMPYYRYSFLVAQVYAFTGALAVAFYHIWIHVGTGNANFFYAITLVHALGQIMLLIDTVYAMLRHKFCVDYPRYRQCKVVQT</sequence>
<feature type="transmembrane region" description="Helical" evidence="9">
    <location>
        <begin position="132"/>
        <end position="159"/>
    </location>
</feature>
<name>A0A4P9Z696_9FUNG</name>
<organism evidence="10 11">
    <name type="scientific">Syncephalis pseudoplumigaleata</name>
    <dbReference type="NCBI Taxonomy" id="1712513"/>
    <lineage>
        <taxon>Eukaryota</taxon>
        <taxon>Fungi</taxon>
        <taxon>Fungi incertae sedis</taxon>
        <taxon>Zoopagomycota</taxon>
        <taxon>Zoopagomycotina</taxon>
        <taxon>Zoopagomycetes</taxon>
        <taxon>Zoopagales</taxon>
        <taxon>Piptocephalidaceae</taxon>
        <taxon>Syncephalis</taxon>
    </lineage>
</organism>
<feature type="transmembrane region" description="Helical" evidence="9">
    <location>
        <begin position="302"/>
        <end position="320"/>
    </location>
</feature>
<keyword evidence="7 9" id="KW-1133">Transmembrane helix</keyword>
<feature type="transmembrane region" description="Helical" evidence="9">
    <location>
        <begin position="179"/>
        <end position="203"/>
    </location>
</feature>
<protein>
    <submittedName>
        <fullName evidence="10">GPI transamidase subunit PIG-U</fullName>
    </submittedName>
</protein>
<accession>A0A4P9Z696</accession>
<keyword evidence="4" id="KW-0337">GPI-anchor biosynthesis</keyword>
<keyword evidence="11" id="KW-1185">Reference proteome</keyword>
<dbReference type="GO" id="GO:0006506">
    <property type="term" value="P:GPI anchor biosynthetic process"/>
    <property type="evidence" value="ECO:0007669"/>
    <property type="project" value="UniProtKB-UniPathway"/>
</dbReference>
<evidence type="ECO:0000313" key="11">
    <source>
        <dbReference type="Proteomes" id="UP000278143"/>
    </source>
</evidence>
<feature type="transmembrane region" description="Helical" evidence="9">
    <location>
        <begin position="246"/>
        <end position="268"/>
    </location>
</feature>
<evidence type="ECO:0000256" key="6">
    <source>
        <dbReference type="ARBA" id="ARBA00022824"/>
    </source>
</evidence>
<feature type="transmembrane region" description="Helical" evidence="9">
    <location>
        <begin position="341"/>
        <end position="365"/>
    </location>
</feature>
<dbReference type="PANTHER" id="PTHR13121:SF0">
    <property type="entry name" value="PHOSPHATIDYLINOSITOL GLYCAN ANCHOR BIOSYNTHESIS CLASS U PROTEIN"/>
    <property type="match status" value="1"/>
</dbReference>
<dbReference type="AlphaFoldDB" id="A0A4P9Z696"/>
<evidence type="ECO:0000256" key="3">
    <source>
        <dbReference type="ARBA" id="ARBA00010026"/>
    </source>
</evidence>
<dbReference type="PANTHER" id="PTHR13121">
    <property type="entry name" value="GPI TRANSAMIDASE COMPONENT PIG-U"/>
    <property type="match status" value="1"/>
</dbReference>
<comment type="pathway">
    <text evidence="2">Glycolipid biosynthesis; glycosylphosphatidylinositol-anchor biosynthesis.</text>
</comment>
<feature type="transmembrane region" description="Helical" evidence="9">
    <location>
        <begin position="90"/>
        <end position="112"/>
    </location>
</feature>
<evidence type="ECO:0000256" key="7">
    <source>
        <dbReference type="ARBA" id="ARBA00022989"/>
    </source>
</evidence>